<comment type="catalytic activity">
    <reaction evidence="9 10">
        <text>L-glutamine + H2O = L-glutamate + NH4(+)</text>
        <dbReference type="Rhea" id="RHEA:15889"/>
        <dbReference type="ChEBI" id="CHEBI:15377"/>
        <dbReference type="ChEBI" id="CHEBI:28938"/>
        <dbReference type="ChEBI" id="CHEBI:29985"/>
        <dbReference type="ChEBI" id="CHEBI:58359"/>
        <dbReference type="EC" id="3.5.1.2"/>
    </reaction>
</comment>
<gene>
    <name evidence="10 13" type="primary">hisH</name>
    <name evidence="13" type="ORF">FPL22_14345</name>
</gene>
<dbReference type="InterPro" id="IPR017926">
    <property type="entry name" value="GATASE"/>
</dbReference>
<dbReference type="EC" id="3.5.1.2" evidence="10"/>
<dbReference type="Gene3D" id="3.40.50.880">
    <property type="match status" value="1"/>
</dbReference>
<dbReference type="HAMAP" id="MF_00278">
    <property type="entry name" value="HisH"/>
    <property type="match status" value="1"/>
</dbReference>
<comment type="pathway">
    <text evidence="1 10">Amino-acid biosynthesis; L-histidine biosynthesis; L-histidine from 5-phospho-alpha-D-ribose 1-diphosphate: step 5/9.</text>
</comment>
<dbReference type="GO" id="GO:0004359">
    <property type="term" value="F:glutaminase activity"/>
    <property type="evidence" value="ECO:0007669"/>
    <property type="project" value="UniProtKB-EC"/>
</dbReference>
<protein>
    <recommendedName>
        <fullName evidence="10">Imidazole glycerol phosphate synthase subunit HisH</fullName>
        <ecNumber evidence="10">4.3.2.10</ecNumber>
    </recommendedName>
    <alternativeName>
        <fullName evidence="10">IGP synthase glutaminase subunit</fullName>
        <ecNumber evidence="10">3.5.1.2</ecNumber>
    </alternativeName>
    <alternativeName>
        <fullName evidence="10">IGP synthase subunit HisH</fullName>
    </alternativeName>
    <alternativeName>
        <fullName evidence="10">ImGP synthase subunit HisH</fullName>
        <shortName evidence="10">IGPS subunit HisH</shortName>
    </alternativeName>
</protein>
<dbReference type="SUPFAM" id="SSF52317">
    <property type="entry name" value="Class I glutamine amidotransferase-like"/>
    <property type="match status" value="1"/>
</dbReference>
<sequence length="216" mass="22987">MPIIAVIDNGLCNLGSVTKAFEVVGAEVKVVRTPAEVIASGADGLVLPGVGALADCVSSLKASGLADTVREWIAADRPFLGVCLGMQALFDYSEEGGKTEGLGIFPGKVVRFQLPSEFKIPHMGWNTVRFLQCGSPLQAGLHSEGEAFYFVHSFHCVPDDRSLVLAECDYGQVFTAAIARGRCFATQFHPEKSQAKGLQIYRSFTAVAAMTASAAR</sequence>
<evidence type="ECO:0000256" key="9">
    <source>
        <dbReference type="ARBA" id="ARBA00049534"/>
    </source>
</evidence>
<feature type="active site" evidence="10 11">
    <location>
        <position position="189"/>
    </location>
</feature>
<keyword evidence="5 10" id="KW-0315">Glutamine amidotransferase</keyword>
<evidence type="ECO:0000259" key="12">
    <source>
        <dbReference type="Pfam" id="PF00117"/>
    </source>
</evidence>
<dbReference type="PIRSF" id="PIRSF000495">
    <property type="entry name" value="Amidotransf_hisH"/>
    <property type="match status" value="1"/>
</dbReference>
<dbReference type="GO" id="GO:0005737">
    <property type="term" value="C:cytoplasm"/>
    <property type="evidence" value="ECO:0007669"/>
    <property type="project" value="UniProtKB-SubCell"/>
</dbReference>
<evidence type="ECO:0000313" key="13">
    <source>
        <dbReference type="EMBL" id="TSJ77273.1"/>
    </source>
</evidence>
<dbReference type="InterPro" id="IPR010139">
    <property type="entry name" value="Imidazole-glycPsynth_HisH"/>
</dbReference>
<keyword evidence="6 10" id="KW-0368">Histidine biosynthesis</keyword>
<dbReference type="PANTHER" id="PTHR42701:SF1">
    <property type="entry name" value="IMIDAZOLE GLYCEROL PHOSPHATE SYNTHASE SUBUNIT HISH"/>
    <property type="match status" value="1"/>
</dbReference>
<organism evidence="13 14">
    <name type="scientific">Rariglobus hedericola</name>
    <dbReference type="NCBI Taxonomy" id="2597822"/>
    <lineage>
        <taxon>Bacteria</taxon>
        <taxon>Pseudomonadati</taxon>
        <taxon>Verrucomicrobiota</taxon>
        <taxon>Opitutia</taxon>
        <taxon>Opitutales</taxon>
        <taxon>Opitutaceae</taxon>
        <taxon>Rariglobus</taxon>
    </lineage>
</organism>
<evidence type="ECO:0000256" key="8">
    <source>
        <dbReference type="ARBA" id="ARBA00047838"/>
    </source>
</evidence>
<dbReference type="RefSeq" id="WP_144353676.1">
    <property type="nucleotide sequence ID" value="NZ_CBCRVV010000013.1"/>
</dbReference>
<dbReference type="PROSITE" id="PS51273">
    <property type="entry name" value="GATASE_TYPE_1"/>
    <property type="match status" value="1"/>
</dbReference>
<feature type="active site" evidence="10 11">
    <location>
        <position position="191"/>
    </location>
</feature>
<comment type="catalytic activity">
    <reaction evidence="8 10">
        <text>5-[(5-phospho-1-deoxy-D-ribulos-1-ylimino)methylamino]-1-(5-phospho-beta-D-ribosyl)imidazole-4-carboxamide + L-glutamine = D-erythro-1-(imidazol-4-yl)glycerol 3-phosphate + 5-amino-1-(5-phospho-beta-D-ribosyl)imidazole-4-carboxamide + L-glutamate + H(+)</text>
        <dbReference type="Rhea" id="RHEA:24793"/>
        <dbReference type="ChEBI" id="CHEBI:15378"/>
        <dbReference type="ChEBI" id="CHEBI:29985"/>
        <dbReference type="ChEBI" id="CHEBI:58278"/>
        <dbReference type="ChEBI" id="CHEBI:58359"/>
        <dbReference type="ChEBI" id="CHEBI:58475"/>
        <dbReference type="ChEBI" id="CHEBI:58525"/>
        <dbReference type="EC" id="4.3.2.10"/>
    </reaction>
</comment>
<proteinExistence type="inferred from homology"/>
<dbReference type="GO" id="GO:0000107">
    <property type="term" value="F:imidazoleglycerol-phosphate synthase activity"/>
    <property type="evidence" value="ECO:0007669"/>
    <property type="project" value="UniProtKB-UniRule"/>
</dbReference>
<evidence type="ECO:0000256" key="7">
    <source>
        <dbReference type="ARBA" id="ARBA00023239"/>
    </source>
</evidence>
<dbReference type="UniPathway" id="UPA00031">
    <property type="reaction ID" value="UER00010"/>
</dbReference>
<feature type="active site" description="Nucleophile" evidence="10 11">
    <location>
        <position position="83"/>
    </location>
</feature>
<comment type="subcellular location">
    <subcellularLocation>
        <location evidence="10">Cytoplasm</location>
    </subcellularLocation>
</comment>
<evidence type="ECO:0000313" key="14">
    <source>
        <dbReference type="Proteomes" id="UP000315648"/>
    </source>
</evidence>
<evidence type="ECO:0000256" key="11">
    <source>
        <dbReference type="PIRSR" id="PIRSR000495-1"/>
    </source>
</evidence>
<dbReference type="GO" id="GO:0016829">
    <property type="term" value="F:lyase activity"/>
    <property type="evidence" value="ECO:0007669"/>
    <property type="project" value="UniProtKB-KW"/>
</dbReference>
<evidence type="ECO:0000256" key="3">
    <source>
        <dbReference type="ARBA" id="ARBA00022605"/>
    </source>
</evidence>
<keyword evidence="10" id="KW-0963">Cytoplasm</keyword>
<dbReference type="Proteomes" id="UP000315648">
    <property type="component" value="Unassembled WGS sequence"/>
</dbReference>
<dbReference type="CDD" id="cd01748">
    <property type="entry name" value="GATase1_IGP_Synthase"/>
    <property type="match status" value="1"/>
</dbReference>
<evidence type="ECO:0000256" key="5">
    <source>
        <dbReference type="ARBA" id="ARBA00022962"/>
    </source>
</evidence>
<comment type="caution">
    <text evidence="13">The sequence shown here is derived from an EMBL/GenBank/DDBJ whole genome shotgun (WGS) entry which is preliminary data.</text>
</comment>
<dbReference type="Pfam" id="PF00117">
    <property type="entry name" value="GATase"/>
    <property type="match status" value="1"/>
</dbReference>
<dbReference type="AlphaFoldDB" id="A0A556QKU2"/>
<name>A0A556QKU2_9BACT</name>
<evidence type="ECO:0000256" key="1">
    <source>
        <dbReference type="ARBA" id="ARBA00005091"/>
    </source>
</evidence>
<keyword evidence="14" id="KW-1185">Reference proteome</keyword>
<accession>A0A556QKU2</accession>
<dbReference type="PROSITE" id="PS51274">
    <property type="entry name" value="GATASE_COBBQ"/>
    <property type="match status" value="1"/>
</dbReference>
<keyword evidence="4 10" id="KW-0378">Hydrolase</keyword>
<feature type="domain" description="Glutamine amidotransferase" evidence="12">
    <location>
        <begin position="6"/>
        <end position="195"/>
    </location>
</feature>
<evidence type="ECO:0000256" key="6">
    <source>
        <dbReference type="ARBA" id="ARBA00023102"/>
    </source>
</evidence>
<dbReference type="GO" id="GO:0000105">
    <property type="term" value="P:L-histidine biosynthetic process"/>
    <property type="evidence" value="ECO:0007669"/>
    <property type="project" value="UniProtKB-UniRule"/>
</dbReference>
<evidence type="ECO:0000256" key="4">
    <source>
        <dbReference type="ARBA" id="ARBA00022801"/>
    </source>
</evidence>
<comment type="subunit">
    <text evidence="2 10">Heterodimer of HisH and HisF.</text>
</comment>
<dbReference type="EMBL" id="VMBG01000002">
    <property type="protein sequence ID" value="TSJ77273.1"/>
    <property type="molecule type" value="Genomic_DNA"/>
</dbReference>
<evidence type="ECO:0000256" key="10">
    <source>
        <dbReference type="HAMAP-Rule" id="MF_00278"/>
    </source>
</evidence>
<dbReference type="NCBIfam" id="TIGR01855">
    <property type="entry name" value="IMP_synth_hisH"/>
    <property type="match status" value="1"/>
</dbReference>
<dbReference type="InterPro" id="IPR029062">
    <property type="entry name" value="Class_I_gatase-like"/>
</dbReference>
<dbReference type="EC" id="4.3.2.10" evidence="10"/>
<keyword evidence="3 10" id="KW-0028">Amino-acid biosynthesis</keyword>
<dbReference type="OrthoDB" id="9807137at2"/>
<comment type="function">
    <text evidence="10">IGPS catalyzes the conversion of PRFAR and glutamine to IGP, AICAR and glutamate. The HisH subunit catalyzes the hydrolysis of glutamine to glutamate and ammonia as part of the synthesis of IGP and AICAR. The resulting ammonia molecule is channeled to the active site of HisF.</text>
</comment>
<reference evidence="13 14" key="1">
    <citation type="submission" date="2019-07" db="EMBL/GenBank/DDBJ databases">
        <title>Description of 53C-WASEF.</title>
        <authorList>
            <person name="Pitt A."/>
            <person name="Hahn M.W."/>
        </authorList>
    </citation>
    <scope>NUCLEOTIDE SEQUENCE [LARGE SCALE GENOMIC DNA]</scope>
    <source>
        <strain evidence="13 14">53C-WASEF</strain>
    </source>
</reference>
<dbReference type="PANTHER" id="PTHR42701">
    <property type="entry name" value="IMIDAZOLE GLYCEROL PHOSPHATE SYNTHASE SUBUNIT HISH"/>
    <property type="match status" value="1"/>
</dbReference>
<evidence type="ECO:0000256" key="2">
    <source>
        <dbReference type="ARBA" id="ARBA00011152"/>
    </source>
</evidence>
<keyword evidence="7 10" id="KW-0456">Lyase</keyword>